<evidence type="ECO:0000256" key="1">
    <source>
        <dbReference type="SAM" id="MobiDB-lite"/>
    </source>
</evidence>
<dbReference type="AlphaFoldDB" id="A0A102F607"/>
<dbReference type="EMBL" id="LOYH01000105">
    <property type="protein sequence ID" value="KVK73016.1"/>
    <property type="molecule type" value="Genomic_DNA"/>
</dbReference>
<name>A0A102F607_BURCE</name>
<evidence type="ECO:0000313" key="2">
    <source>
        <dbReference type="EMBL" id="KVK73016.1"/>
    </source>
</evidence>
<gene>
    <name evidence="2" type="ORF">WS90_33150</name>
</gene>
<comment type="caution">
    <text evidence="2">The sequence shown here is derived from an EMBL/GenBank/DDBJ whole genome shotgun (WGS) entry which is preliminary data.</text>
</comment>
<dbReference type="Proteomes" id="UP000069001">
    <property type="component" value="Unassembled WGS sequence"/>
</dbReference>
<accession>A0A102F607</accession>
<evidence type="ECO:0000313" key="3">
    <source>
        <dbReference type="Proteomes" id="UP000069001"/>
    </source>
</evidence>
<reference evidence="2 3" key="1">
    <citation type="submission" date="2015-11" db="EMBL/GenBank/DDBJ databases">
        <title>Expanding the genomic diversity of Burkholderia species for the development of highly accurate diagnostics.</title>
        <authorList>
            <person name="Sahl J."/>
            <person name="Keim P."/>
            <person name="Wagner D."/>
        </authorList>
    </citation>
    <scope>NUCLEOTIDE SEQUENCE [LARGE SCALE GENOMIC DNA]</scope>
    <source>
        <strain evidence="2 3">MSMB1302</strain>
    </source>
</reference>
<organism evidence="2 3">
    <name type="scientific">Burkholderia cepacia</name>
    <name type="common">Pseudomonas cepacia</name>
    <dbReference type="NCBI Taxonomy" id="292"/>
    <lineage>
        <taxon>Bacteria</taxon>
        <taxon>Pseudomonadati</taxon>
        <taxon>Pseudomonadota</taxon>
        <taxon>Betaproteobacteria</taxon>
        <taxon>Burkholderiales</taxon>
        <taxon>Burkholderiaceae</taxon>
        <taxon>Burkholderia</taxon>
        <taxon>Burkholderia cepacia complex</taxon>
    </lineage>
</organism>
<proteinExistence type="predicted"/>
<sequence>MMLSSRDAFGTPCRADAIVPCGAAILIIRVRRAPVCSKAYSRSGFARPARHAQRGLPRERRKVR</sequence>
<feature type="region of interest" description="Disordered" evidence="1">
    <location>
        <begin position="45"/>
        <end position="64"/>
    </location>
</feature>
<feature type="compositionally biased region" description="Basic residues" evidence="1">
    <location>
        <begin position="48"/>
        <end position="64"/>
    </location>
</feature>
<protein>
    <submittedName>
        <fullName evidence="2">Uncharacterized protein</fullName>
    </submittedName>
</protein>